<evidence type="ECO:0000313" key="2">
    <source>
        <dbReference type="EMBL" id="SCM76242.1"/>
    </source>
</evidence>
<feature type="compositionally biased region" description="Basic residues" evidence="1">
    <location>
        <begin position="38"/>
        <end position="49"/>
    </location>
</feature>
<accession>A0A212LFA3</accession>
<sequence>MLPNRLVWQQYCFCQKNKSACGEGSDGKRRVTIATPRVHQHAGSGRRRPAAPPPAGLDPQRLSRFRKSETVTLASARIYVPVASDR</sequence>
<protein>
    <submittedName>
        <fullName evidence="2">Uncharacterized protein</fullName>
    </submittedName>
</protein>
<name>A0A212LFA3_9HYPH</name>
<evidence type="ECO:0000256" key="1">
    <source>
        <dbReference type="SAM" id="MobiDB-lite"/>
    </source>
</evidence>
<proteinExistence type="predicted"/>
<dbReference type="EMBL" id="FMJD01000008">
    <property type="protein sequence ID" value="SCM76242.1"/>
    <property type="molecule type" value="Genomic_DNA"/>
</dbReference>
<feature type="region of interest" description="Disordered" evidence="1">
    <location>
        <begin position="19"/>
        <end position="64"/>
    </location>
</feature>
<organism evidence="2">
    <name type="scientific">uncultured Pleomorphomonas sp</name>
    <dbReference type="NCBI Taxonomy" id="442121"/>
    <lineage>
        <taxon>Bacteria</taxon>
        <taxon>Pseudomonadati</taxon>
        <taxon>Pseudomonadota</taxon>
        <taxon>Alphaproteobacteria</taxon>
        <taxon>Hyphomicrobiales</taxon>
        <taxon>Pleomorphomonadaceae</taxon>
        <taxon>Pleomorphomonas</taxon>
        <taxon>environmental samples</taxon>
    </lineage>
</organism>
<gene>
    <name evidence="2" type="ORF">KL86PLE_40047</name>
</gene>
<dbReference type="AlphaFoldDB" id="A0A212LFA3"/>
<reference evidence="2" key="1">
    <citation type="submission" date="2016-08" db="EMBL/GenBank/DDBJ databases">
        <authorList>
            <person name="Seilhamer J.J."/>
        </authorList>
    </citation>
    <scope>NUCLEOTIDE SEQUENCE</scope>
    <source>
        <strain evidence="2">86</strain>
    </source>
</reference>